<dbReference type="Pfam" id="PF03734">
    <property type="entry name" value="YkuD"/>
    <property type="match status" value="1"/>
</dbReference>
<dbReference type="UniPathway" id="UPA00219"/>
<dbReference type="GO" id="GO:0009252">
    <property type="term" value="P:peptidoglycan biosynthetic process"/>
    <property type="evidence" value="ECO:0007669"/>
    <property type="project" value="UniProtKB-UniPathway"/>
</dbReference>
<dbReference type="PROSITE" id="PS52029">
    <property type="entry name" value="LD_TPASE"/>
    <property type="match status" value="1"/>
</dbReference>
<evidence type="ECO:0000259" key="8">
    <source>
        <dbReference type="PROSITE" id="PS52029"/>
    </source>
</evidence>
<keyword evidence="6 7" id="KW-0961">Cell wall biogenesis/degradation</keyword>
<evidence type="ECO:0000313" key="10">
    <source>
        <dbReference type="Proteomes" id="UP000503222"/>
    </source>
</evidence>
<evidence type="ECO:0000313" key="9">
    <source>
        <dbReference type="EMBL" id="QIK78126.1"/>
    </source>
</evidence>
<dbReference type="Proteomes" id="UP000503222">
    <property type="component" value="Chromosome"/>
</dbReference>
<gene>
    <name evidence="9" type="ORF">G7077_03560</name>
</gene>
<evidence type="ECO:0000256" key="7">
    <source>
        <dbReference type="PROSITE-ProRule" id="PRU01373"/>
    </source>
</evidence>
<feature type="domain" description="L,D-TPase catalytic" evidence="8">
    <location>
        <begin position="221"/>
        <end position="406"/>
    </location>
</feature>
<protein>
    <submittedName>
        <fullName evidence="9">L,D-transpeptidase family protein</fullName>
    </submittedName>
</protein>
<dbReference type="Pfam" id="PF20142">
    <property type="entry name" value="Scaffold"/>
    <property type="match status" value="1"/>
</dbReference>
<dbReference type="InterPro" id="IPR005490">
    <property type="entry name" value="LD_TPept_cat_dom"/>
</dbReference>
<dbReference type="GO" id="GO:0004180">
    <property type="term" value="F:carboxypeptidase activity"/>
    <property type="evidence" value="ECO:0007669"/>
    <property type="project" value="UniProtKB-ARBA"/>
</dbReference>
<organism evidence="9 10">
    <name type="scientific">Sphingomonas piscis</name>
    <dbReference type="NCBI Taxonomy" id="2714943"/>
    <lineage>
        <taxon>Bacteria</taxon>
        <taxon>Pseudomonadati</taxon>
        <taxon>Pseudomonadota</taxon>
        <taxon>Alphaproteobacteria</taxon>
        <taxon>Sphingomonadales</taxon>
        <taxon>Sphingomonadaceae</taxon>
        <taxon>Sphingomonas</taxon>
    </lineage>
</organism>
<keyword evidence="5 7" id="KW-0573">Peptidoglycan synthesis</keyword>
<dbReference type="SUPFAM" id="SSF141523">
    <property type="entry name" value="L,D-transpeptidase catalytic domain-like"/>
    <property type="match status" value="1"/>
</dbReference>
<evidence type="ECO:0000256" key="3">
    <source>
        <dbReference type="ARBA" id="ARBA00022679"/>
    </source>
</evidence>
<proteinExistence type="inferred from homology"/>
<dbReference type="GO" id="GO:0008360">
    <property type="term" value="P:regulation of cell shape"/>
    <property type="evidence" value="ECO:0007669"/>
    <property type="project" value="UniProtKB-UniRule"/>
</dbReference>
<keyword evidence="10" id="KW-1185">Reference proteome</keyword>
<keyword evidence="4 7" id="KW-0133">Cell shape</keyword>
<feature type="active site" description="Nucleophile" evidence="7">
    <location>
        <position position="376"/>
    </location>
</feature>
<reference evidence="9 10" key="1">
    <citation type="submission" date="2020-03" db="EMBL/GenBank/DDBJ databases">
        <title>Sphingomonas sp. nov., isolated from fish.</title>
        <authorList>
            <person name="Hyun D.-W."/>
            <person name="Bae J.-W."/>
        </authorList>
    </citation>
    <scope>NUCLEOTIDE SEQUENCE [LARGE SCALE GENOMIC DNA]</scope>
    <source>
        <strain evidence="9 10">HDW15B</strain>
    </source>
</reference>
<evidence type="ECO:0000256" key="4">
    <source>
        <dbReference type="ARBA" id="ARBA00022960"/>
    </source>
</evidence>
<sequence length="455" mass="50483">MPRVRTGGKSLPVRIFYRPGSVIFSMGLALAGPMALMPVPAAAQAAQLKPNDQSLGDFYRARGGAPLWLARQSGSAAQLLLQRLDSAHVDGLDPRKYHAPELDRALQAAWGGKPKAVDRADRMLSQAFADYVNDLRRVPNSETYFVDRELAPHPRNARVWLDQAAAAPSLEKFITDMGWMNPLYAQLRQALADRSYGDDHQRRLLWLNLQRARTLPGGQGRYIVVNAAAQRLYAYENGRVADSMNVVVGKPIYPTPMMAALIRFANLNPYWYVPPDLAAERIAPNVVKMGLGYLKSRGYEVVSDFSDNPQILDPATVDWKAVADHKAEVWVRQLPGPHNSMGRMKFMFPNREGVYLHDTPEKELLSEASRLFSGGCVRLEDASRLGEWLFGRHLEWQGAGTEERVDLDRPVPVYITYLTAVPDNGTVAFYDDIYKRDAARLAGEPVGAGSAAAAP</sequence>
<feature type="active site" description="Proton donor/acceptor" evidence="7">
    <location>
        <position position="357"/>
    </location>
</feature>
<name>A0A6G7YN27_9SPHN</name>
<evidence type="ECO:0000256" key="5">
    <source>
        <dbReference type="ARBA" id="ARBA00022984"/>
    </source>
</evidence>
<dbReference type="InterPro" id="IPR052905">
    <property type="entry name" value="LD-transpeptidase_YkuD-like"/>
</dbReference>
<keyword evidence="3" id="KW-0808">Transferase</keyword>
<dbReference type="PANTHER" id="PTHR41533">
    <property type="entry name" value="L,D-TRANSPEPTIDASE HI_1667-RELATED"/>
    <property type="match status" value="1"/>
</dbReference>
<comment type="similarity">
    <text evidence="2">Belongs to the YkuD family.</text>
</comment>
<dbReference type="EMBL" id="CP049869">
    <property type="protein sequence ID" value="QIK78126.1"/>
    <property type="molecule type" value="Genomic_DNA"/>
</dbReference>
<dbReference type="InterPro" id="IPR045380">
    <property type="entry name" value="LD_TPept_scaffold_dom"/>
</dbReference>
<dbReference type="PANTHER" id="PTHR41533:SF1">
    <property type="entry name" value="L,D-TRANSPEPTIDASE YCBB-RELATED"/>
    <property type="match status" value="1"/>
</dbReference>
<dbReference type="GO" id="GO:0016740">
    <property type="term" value="F:transferase activity"/>
    <property type="evidence" value="ECO:0007669"/>
    <property type="project" value="UniProtKB-KW"/>
</dbReference>
<dbReference type="KEGG" id="spii:G7077_03560"/>
<comment type="pathway">
    <text evidence="1 7">Cell wall biogenesis; peptidoglycan biosynthesis.</text>
</comment>
<dbReference type="GO" id="GO:0071555">
    <property type="term" value="P:cell wall organization"/>
    <property type="evidence" value="ECO:0007669"/>
    <property type="project" value="UniProtKB-UniRule"/>
</dbReference>
<evidence type="ECO:0000256" key="1">
    <source>
        <dbReference type="ARBA" id="ARBA00004752"/>
    </source>
</evidence>
<evidence type="ECO:0000256" key="6">
    <source>
        <dbReference type="ARBA" id="ARBA00023316"/>
    </source>
</evidence>
<evidence type="ECO:0000256" key="2">
    <source>
        <dbReference type="ARBA" id="ARBA00005992"/>
    </source>
</evidence>
<accession>A0A6G7YN27</accession>
<dbReference type="InterPro" id="IPR038063">
    <property type="entry name" value="Transpep_catalytic_dom"/>
</dbReference>
<dbReference type="Gene3D" id="2.40.440.10">
    <property type="entry name" value="L,D-transpeptidase catalytic domain-like"/>
    <property type="match status" value="1"/>
</dbReference>
<dbReference type="AlphaFoldDB" id="A0A6G7YN27"/>
<dbReference type="CDD" id="cd16913">
    <property type="entry name" value="YkuD_like"/>
    <property type="match status" value="1"/>
</dbReference>